<keyword evidence="2" id="KW-0963">Cytoplasm</keyword>
<evidence type="ECO:0000259" key="3">
    <source>
        <dbReference type="PROSITE" id="PS51203"/>
    </source>
</evidence>
<dbReference type="PANTHER" id="PTHR12356:SF3">
    <property type="entry name" value="NUCLEAR MIGRATION PROTEIN NUDC"/>
    <property type="match status" value="1"/>
</dbReference>
<dbReference type="PROSITE" id="PS51203">
    <property type="entry name" value="CS"/>
    <property type="match status" value="1"/>
</dbReference>
<dbReference type="SUPFAM" id="SSF49764">
    <property type="entry name" value="HSP20-like chaperones"/>
    <property type="match status" value="1"/>
</dbReference>
<sequence>MVARRSDFLENDSAEKEIVSALRRAKETVLNEKKAAMAEKKDKEVKTYEDKTKDAVVEKKDKEVKTYEEKENPRPNSGVGIDLENYSWQQTLKEVIILLPLPAGMSYENVDLSIKENHLKIGFHGQPPIIDGELFAPLIEDECYCCEDDHDTVYILLTKQNQLELWKSVIKGDPELFIPTFETLGPDFPDPDPETRREIKRIMVID</sequence>
<dbReference type="GO" id="GO:0005737">
    <property type="term" value="C:cytoplasm"/>
    <property type="evidence" value="ECO:0007669"/>
    <property type="project" value="UniProtKB-SubCell"/>
</dbReference>
<gene>
    <name evidence="4" type="ORF">KK1_042528</name>
</gene>
<evidence type="ECO:0000256" key="2">
    <source>
        <dbReference type="ARBA" id="ARBA00022490"/>
    </source>
</evidence>
<dbReference type="AlphaFoldDB" id="A0A151R1G9"/>
<dbReference type="GO" id="GO:0051082">
    <property type="term" value="F:unfolded protein binding"/>
    <property type="evidence" value="ECO:0007669"/>
    <property type="project" value="TreeGrafter"/>
</dbReference>
<evidence type="ECO:0000256" key="1">
    <source>
        <dbReference type="ARBA" id="ARBA00004496"/>
    </source>
</evidence>
<dbReference type="GO" id="GO:0006457">
    <property type="term" value="P:protein folding"/>
    <property type="evidence" value="ECO:0007669"/>
    <property type="project" value="TreeGrafter"/>
</dbReference>
<organism evidence="4 5">
    <name type="scientific">Cajanus cajan</name>
    <name type="common">Pigeon pea</name>
    <name type="synonym">Cajanus indicus</name>
    <dbReference type="NCBI Taxonomy" id="3821"/>
    <lineage>
        <taxon>Eukaryota</taxon>
        <taxon>Viridiplantae</taxon>
        <taxon>Streptophyta</taxon>
        <taxon>Embryophyta</taxon>
        <taxon>Tracheophyta</taxon>
        <taxon>Spermatophyta</taxon>
        <taxon>Magnoliopsida</taxon>
        <taxon>eudicotyledons</taxon>
        <taxon>Gunneridae</taxon>
        <taxon>Pentapetalae</taxon>
        <taxon>rosids</taxon>
        <taxon>fabids</taxon>
        <taxon>Fabales</taxon>
        <taxon>Fabaceae</taxon>
        <taxon>Papilionoideae</taxon>
        <taxon>50 kb inversion clade</taxon>
        <taxon>NPAAA clade</taxon>
        <taxon>indigoferoid/millettioid clade</taxon>
        <taxon>Phaseoleae</taxon>
        <taxon>Cajanus</taxon>
    </lineage>
</organism>
<dbReference type="Pfam" id="PF04969">
    <property type="entry name" value="CS"/>
    <property type="match status" value="1"/>
</dbReference>
<comment type="subcellular location">
    <subcellularLocation>
        <location evidence="1">Cytoplasm</location>
    </subcellularLocation>
</comment>
<dbReference type="CDD" id="cd06467">
    <property type="entry name" value="p23_NUDC_like"/>
    <property type="match status" value="1"/>
</dbReference>
<evidence type="ECO:0000313" key="4">
    <source>
        <dbReference type="EMBL" id="KYP36363.1"/>
    </source>
</evidence>
<dbReference type="Gramene" id="C.cajan_43304.t">
    <property type="protein sequence ID" value="C.cajan_43304.t"/>
    <property type="gene ID" value="C.cajan_43304"/>
</dbReference>
<dbReference type="InterPro" id="IPR008978">
    <property type="entry name" value="HSP20-like_chaperone"/>
</dbReference>
<dbReference type="InterPro" id="IPR007052">
    <property type="entry name" value="CS_dom"/>
</dbReference>
<protein>
    <submittedName>
        <fullName evidence="4">Nuclear migration protein nudC</fullName>
    </submittedName>
</protein>
<dbReference type="GO" id="GO:0006950">
    <property type="term" value="P:response to stress"/>
    <property type="evidence" value="ECO:0007669"/>
    <property type="project" value="UniProtKB-ARBA"/>
</dbReference>
<evidence type="ECO:0000313" key="5">
    <source>
        <dbReference type="Proteomes" id="UP000075243"/>
    </source>
</evidence>
<dbReference type="InterPro" id="IPR037898">
    <property type="entry name" value="NudC_fam"/>
</dbReference>
<reference evidence="4" key="1">
    <citation type="journal article" date="2012" name="Nat. Biotechnol.">
        <title>Draft genome sequence of pigeonpea (Cajanus cajan), an orphan legume crop of resource-poor farmers.</title>
        <authorList>
            <person name="Varshney R.K."/>
            <person name="Chen W."/>
            <person name="Li Y."/>
            <person name="Bharti A.K."/>
            <person name="Saxena R.K."/>
            <person name="Schlueter J.A."/>
            <person name="Donoghue M.T."/>
            <person name="Azam S."/>
            <person name="Fan G."/>
            <person name="Whaley A.M."/>
            <person name="Farmer A.D."/>
            <person name="Sheridan J."/>
            <person name="Iwata A."/>
            <person name="Tuteja R."/>
            <person name="Penmetsa R.V."/>
            <person name="Wu W."/>
            <person name="Upadhyaya H.D."/>
            <person name="Yang S.P."/>
            <person name="Shah T."/>
            <person name="Saxena K.B."/>
            <person name="Michael T."/>
            <person name="McCombie W.R."/>
            <person name="Yang B."/>
            <person name="Zhang G."/>
            <person name="Yang H."/>
            <person name="Wang J."/>
            <person name="Spillane C."/>
            <person name="Cook D.R."/>
            <person name="May G.D."/>
            <person name="Xu X."/>
            <person name="Jackson S.A."/>
        </authorList>
    </citation>
    <scope>NUCLEOTIDE SEQUENCE [LARGE SCALE GENOMIC DNA]</scope>
</reference>
<dbReference type="PANTHER" id="PTHR12356">
    <property type="entry name" value="NUCLEAR MOVEMENT PROTEIN NUDC"/>
    <property type="match status" value="1"/>
</dbReference>
<proteinExistence type="predicted"/>
<dbReference type="STRING" id="3821.A0A151R1G9"/>
<feature type="domain" description="CS" evidence="3">
    <location>
        <begin position="81"/>
        <end position="170"/>
    </location>
</feature>
<dbReference type="EMBL" id="KQ484227">
    <property type="protein sequence ID" value="KYP36363.1"/>
    <property type="molecule type" value="Genomic_DNA"/>
</dbReference>
<accession>A0A151R1G9</accession>
<dbReference type="Gene3D" id="2.60.40.790">
    <property type="match status" value="1"/>
</dbReference>
<dbReference type="Proteomes" id="UP000075243">
    <property type="component" value="Unassembled WGS sequence"/>
</dbReference>
<name>A0A151R1G9_CAJCA</name>
<keyword evidence="5" id="KW-1185">Reference proteome</keyword>